<sequence>MYSQPRTQSSDTRYTLNGYSSADHEVAVDSNAAYSMNGSYYDQQNGVGQYSAASSVPLDSQEPYMSSGVMSGHRYARDTSYSPTTGGYMSQEYDGATNYNYSQQSLPPSSQFIPTPSEMAHYSQPGSPTQPRSPDSMYSSAPYSRHAHYQSRPPTTNPSRSRSGSNSLAHYRHGHHSPNLSPHVPHRTPAAAAGIVAPERFVCQICKKSFSRSHDRKRHHVGQHLDSHARPVCPNCHKDFSRPDSLKRHRDNGCDESVTS</sequence>
<keyword evidence="1" id="KW-0862">Zinc</keyword>
<dbReference type="GO" id="GO:0008270">
    <property type="term" value="F:zinc ion binding"/>
    <property type="evidence" value="ECO:0007669"/>
    <property type="project" value="UniProtKB-KW"/>
</dbReference>
<organism evidence="4 5">
    <name type="scientific">Armillaria ostoyae</name>
    <name type="common">Armillaria root rot fungus</name>
    <dbReference type="NCBI Taxonomy" id="47428"/>
    <lineage>
        <taxon>Eukaryota</taxon>
        <taxon>Fungi</taxon>
        <taxon>Dikarya</taxon>
        <taxon>Basidiomycota</taxon>
        <taxon>Agaricomycotina</taxon>
        <taxon>Agaricomycetes</taxon>
        <taxon>Agaricomycetidae</taxon>
        <taxon>Agaricales</taxon>
        <taxon>Marasmiineae</taxon>
        <taxon>Physalacriaceae</taxon>
        <taxon>Armillaria</taxon>
    </lineage>
</organism>
<feature type="compositionally biased region" description="Polar residues" evidence="2">
    <location>
        <begin position="152"/>
        <end position="168"/>
    </location>
</feature>
<dbReference type="Pfam" id="PF00096">
    <property type="entry name" value="zf-C2H2"/>
    <property type="match status" value="2"/>
</dbReference>
<dbReference type="OMA" id="YSRHAHY"/>
<dbReference type="STRING" id="47428.A0A284QL57"/>
<reference evidence="5" key="1">
    <citation type="journal article" date="2017" name="Nat. Ecol. Evol.">
        <title>Genome expansion and lineage-specific genetic innovations in the forest pathogenic fungi Armillaria.</title>
        <authorList>
            <person name="Sipos G."/>
            <person name="Prasanna A.N."/>
            <person name="Walter M.C."/>
            <person name="O'Connor E."/>
            <person name="Balint B."/>
            <person name="Krizsan K."/>
            <person name="Kiss B."/>
            <person name="Hess J."/>
            <person name="Varga T."/>
            <person name="Slot J."/>
            <person name="Riley R."/>
            <person name="Boka B."/>
            <person name="Rigling D."/>
            <person name="Barry K."/>
            <person name="Lee J."/>
            <person name="Mihaltcheva S."/>
            <person name="LaButti K."/>
            <person name="Lipzen A."/>
            <person name="Waldron R."/>
            <person name="Moloney N.M."/>
            <person name="Sperisen C."/>
            <person name="Kredics L."/>
            <person name="Vagvoelgyi C."/>
            <person name="Patrignani A."/>
            <person name="Fitzpatrick D."/>
            <person name="Nagy I."/>
            <person name="Doyle S."/>
            <person name="Anderson J.B."/>
            <person name="Grigoriev I.V."/>
            <person name="Gueldener U."/>
            <person name="Muensterkoetter M."/>
            <person name="Nagy L.G."/>
        </authorList>
    </citation>
    <scope>NUCLEOTIDE SEQUENCE [LARGE SCALE GENOMIC DNA]</scope>
    <source>
        <strain evidence="5">C18/9</strain>
    </source>
</reference>
<feature type="region of interest" description="Disordered" evidence="2">
    <location>
        <begin position="64"/>
        <end position="183"/>
    </location>
</feature>
<evidence type="ECO:0000313" key="5">
    <source>
        <dbReference type="Proteomes" id="UP000219338"/>
    </source>
</evidence>
<feature type="compositionally biased region" description="Polar residues" evidence="2">
    <location>
        <begin position="97"/>
        <end position="114"/>
    </location>
</feature>
<keyword evidence="5" id="KW-1185">Reference proteome</keyword>
<dbReference type="InterPro" id="IPR013087">
    <property type="entry name" value="Znf_C2H2_type"/>
</dbReference>
<protein>
    <recommendedName>
        <fullName evidence="3">C2H2-type domain-containing protein</fullName>
    </recommendedName>
</protein>
<feature type="compositionally biased region" description="Polar residues" evidence="2">
    <location>
        <begin position="79"/>
        <end position="88"/>
    </location>
</feature>
<evidence type="ECO:0000256" key="1">
    <source>
        <dbReference type="PROSITE-ProRule" id="PRU00042"/>
    </source>
</evidence>
<dbReference type="Proteomes" id="UP000219338">
    <property type="component" value="Unassembled WGS sequence"/>
</dbReference>
<accession>A0A284QL57</accession>
<dbReference type="PROSITE" id="PS00028">
    <property type="entry name" value="ZINC_FINGER_C2H2_1"/>
    <property type="match status" value="1"/>
</dbReference>
<evidence type="ECO:0000259" key="3">
    <source>
        <dbReference type="PROSITE" id="PS50157"/>
    </source>
</evidence>
<dbReference type="SUPFAM" id="SSF57667">
    <property type="entry name" value="beta-beta-alpha zinc fingers"/>
    <property type="match status" value="1"/>
</dbReference>
<evidence type="ECO:0000313" key="4">
    <source>
        <dbReference type="EMBL" id="SJK97170.1"/>
    </source>
</evidence>
<dbReference type="PROSITE" id="PS50157">
    <property type="entry name" value="ZINC_FINGER_C2H2_2"/>
    <property type="match status" value="1"/>
</dbReference>
<keyword evidence="1" id="KW-0863">Zinc-finger</keyword>
<dbReference type="InterPro" id="IPR036236">
    <property type="entry name" value="Znf_C2H2_sf"/>
</dbReference>
<keyword evidence="1" id="KW-0479">Metal-binding</keyword>
<dbReference type="AlphaFoldDB" id="A0A284QL57"/>
<dbReference type="SMART" id="SM00355">
    <property type="entry name" value="ZnF_C2H2"/>
    <property type="match status" value="2"/>
</dbReference>
<proteinExistence type="predicted"/>
<evidence type="ECO:0000256" key="2">
    <source>
        <dbReference type="SAM" id="MobiDB-lite"/>
    </source>
</evidence>
<dbReference type="Gene3D" id="3.30.160.60">
    <property type="entry name" value="Classic Zinc Finger"/>
    <property type="match status" value="1"/>
</dbReference>
<dbReference type="EMBL" id="FUEG01000001">
    <property type="protein sequence ID" value="SJK97170.1"/>
    <property type="molecule type" value="Genomic_DNA"/>
</dbReference>
<gene>
    <name evidence="4" type="ORF">ARMOST_00421</name>
</gene>
<feature type="compositionally biased region" description="Basic and acidic residues" evidence="2">
    <location>
        <begin position="236"/>
        <end position="246"/>
    </location>
</feature>
<feature type="domain" description="C2H2-type" evidence="3">
    <location>
        <begin position="201"/>
        <end position="229"/>
    </location>
</feature>
<name>A0A284QL57_ARMOS</name>
<feature type="region of interest" description="Disordered" evidence="2">
    <location>
        <begin position="236"/>
        <end position="260"/>
    </location>
</feature>
<feature type="compositionally biased region" description="Polar residues" evidence="2">
    <location>
        <begin position="124"/>
        <end position="142"/>
    </location>
</feature>
<dbReference type="OrthoDB" id="8922241at2759"/>